<dbReference type="Proteomes" id="UP000579812">
    <property type="component" value="Unassembled WGS sequence"/>
</dbReference>
<evidence type="ECO:0000256" key="1">
    <source>
        <dbReference type="SAM" id="MobiDB-lite"/>
    </source>
</evidence>
<feature type="compositionally biased region" description="Polar residues" evidence="1">
    <location>
        <begin position="73"/>
        <end position="86"/>
    </location>
</feature>
<organism evidence="2 3">
    <name type="scientific">Onychostoma macrolepis</name>
    <dbReference type="NCBI Taxonomy" id="369639"/>
    <lineage>
        <taxon>Eukaryota</taxon>
        <taxon>Metazoa</taxon>
        <taxon>Chordata</taxon>
        <taxon>Craniata</taxon>
        <taxon>Vertebrata</taxon>
        <taxon>Euteleostomi</taxon>
        <taxon>Actinopterygii</taxon>
        <taxon>Neopterygii</taxon>
        <taxon>Teleostei</taxon>
        <taxon>Ostariophysi</taxon>
        <taxon>Cypriniformes</taxon>
        <taxon>Cyprinidae</taxon>
        <taxon>Acrossocheilinae</taxon>
        <taxon>Onychostoma</taxon>
    </lineage>
</organism>
<gene>
    <name evidence="2" type="ORF">G5714_002632</name>
</gene>
<evidence type="ECO:0000313" key="3">
    <source>
        <dbReference type="Proteomes" id="UP000579812"/>
    </source>
</evidence>
<reference evidence="2 3" key="1">
    <citation type="submission" date="2020-04" db="EMBL/GenBank/DDBJ databases">
        <title>Chromosome-level genome assembly of a cyprinid fish Onychostoma macrolepis by integration of Nanopore Sequencing, Bionano and Hi-C technology.</title>
        <authorList>
            <person name="Wang D."/>
        </authorList>
    </citation>
    <scope>NUCLEOTIDE SEQUENCE [LARGE SCALE GENOMIC DNA]</scope>
    <source>
        <strain evidence="2">SWU-2019</strain>
        <tissue evidence="2">Muscle</tissue>
    </source>
</reference>
<evidence type="ECO:0000313" key="2">
    <source>
        <dbReference type="EMBL" id="KAF4115143.1"/>
    </source>
</evidence>
<feature type="region of interest" description="Disordered" evidence="1">
    <location>
        <begin position="1"/>
        <end position="86"/>
    </location>
</feature>
<dbReference type="AlphaFoldDB" id="A0A7J6D797"/>
<comment type="caution">
    <text evidence="2">The sequence shown here is derived from an EMBL/GenBank/DDBJ whole genome shotgun (WGS) entry which is preliminary data.</text>
</comment>
<name>A0A7J6D797_9TELE</name>
<proteinExistence type="predicted"/>
<sequence>MVKDIIGADSPVLAGISGAEPEEQHNTELSQQSPEKQLQHRQSANSTPNQPAVKTMQIQSSFATRRSAGTAERSPTATKDQTAVRD</sequence>
<feature type="compositionally biased region" description="Polar residues" evidence="1">
    <location>
        <begin position="27"/>
        <end position="64"/>
    </location>
</feature>
<accession>A0A7J6D797</accession>
<dbReference type="EMBL" id="JAAMOB010000003">
    <property type="protein sequence ID" value="KAF4115143.1"/>
    <property type="molecule type" value="Genomic_DNA"/>
</dbReference>
<keyword evidence="3" id="KW-1185">Reference proteome</keyword>
<protein>
    <submittedName>
        <fullName evidence="2">Uncharacterized protein</fullName>
    </submittedName>
</protein>